<gene>
    <name evidence="1" type="ORF">HMPREF0673_00395</name>
</gene>
<dbReference type="Proteomes" id="UP000004407">
    <property type="component" value="Unassembled WGS sequence"/>
</dbReference>
<reference evidence="1 2" key="1">
    <citation type="submission" date="2011-08" db="EMBL/GenBank/DDBJ databases">
        <authorList>
            <person name="Weinstock G."/>
            <person name="Sodergren E."/>
            <person name="Clifton S."/>
            <person name="Fulton L."/>
            <person name="Fulton B."/>
            <person name="Courtney L."/>
            <person name="Fronick C."/>
            <person name="Harrison M."/>
            <person name="Strong C."/>
            <person name="Farmer C."/>
            <person name="Delahaunty K."/>
            <person name="Markovic C."/>
            <person name="Hall O."/>
            <person name="Minx P."/>
            <person name="Tomlinson C."/>
            <person name="Mitreva M."/>
            <person name="Hou S."/>
            <person name="Chen J."/>
            <person name="Wollam A."/>
            <person name="Pepin K.H."/>
            <person name="Johnson M."/>
            <person name="Bhonagiri V."/>
            <person name="Zhang X."/>
            <person name="Suruliraj S."/>
            <person name="Warren W."/>
            <person name="Chinwalla A."/>
            <person name="Mardis E.R."/>
            <person name="Wilson R.K."/>
        </authorList>
    </citation>
    <scope>NUCLEOTIDE SEQUENCE [LARGE SCALE GENOMIC DNA]</scope>
    <source>
        <strain evidence="1 2">DSM 18206</strain>
    </source>
</reference>
<name>G6AUW0_9BACT</name>
<feature type="non-terminal residue" evidence="1">
    <location>
        <position position="51"/>
    </location>
</feature>
<evidence type="ECO:0000313" key="1">
    <source>
        <dbReference type="EMBL" id="EHJ41796.1"/>
    </source>
</evidence>
<organism evidence="1 2">
    <name type="scientific">Leyella stercorea DSM 18206</name>
    <dbReference type="NCBI Taxonomy" id="1002367"/>
    <lineage>
        <taxon>Bacteria</taxon>
        <taxon>Pseudomonadati</taxon>
        <taxon>Bacteroidota</taxon>
        <taxon>Bacteroidia</taxon>
        <taxon>Bacteroidales</taxon>
        <taxon>Prevotellaceae</taxon>
        <taxon>Leyella</taxon>
    </lineage>
</organism>
<protein>
    <submittedName>
        <fullName evidence="1">Uncharacterized protein</fullName>
    </submittedName>
</protein>
<sequence>MKEFYYLALRLGKIYSDYDNKDVARPKLALWFNQVEQWNCEEFNTVIKTFQ</sequence>
<dbReference type="EMBL" id="AFZZ01000050">
    <property type="protein sequence ID" value="EHJ41796.1"/>
    <property type="molecule type" value="Genomic_DNA"/>
</dbReference>
<dbReference type="HOGENOM" id="CLU_3111122_0_0_10"/>
<comment type="caution">
    <text evidence="1">The sequence shown here is derived from an EMBL/GenBank/DDBJ whole genome shotgun (WGS) entry which is preliminary data.</text>
</comment>
<accession>G6AUW0</accession>
<dbReference type="AlphaFoldDB" id="G6AUW0"/>
<evidence type="ECO:0000313" key="2">
    <source>
        <dbReference type="Proteomes" id="UP000004407"/>
    </source>
</evidence>
<proteinExistence type="predicted"/>